<evidence type="ECO:0000256" key="1">
    <source>
        <dbReference type="ARBA" id="ARBA00004308"/>
    </source>
</evidence>
<keyword evidence="4" id="KW-1133">Transmembrane helix</keyword>
<dbReference type="GO" id="GO:0005737">
    <property type="term" value="C:cytoplasm"/>
    <property type="evidence" value="ECO:0007669"/>
    <property type="project" value="TreeGrafter"/>
</dbReference>
<reference evidence="6" key="2">
    <citation type="submission" date="2025-09" db="UniProtKB">
        <authorList>
            <consortium name="Ensembl"/>
        </authorList>
    </citation>
    <scope>IDENTIFICATION</scope>
</reference>
<organism evidence="6 7">
    <name type="scientific">Periophthalmus magnuspinnatus</name>
    <dbReference type="NCBI Taxonomy" id="409849"/>
    <lineage>
        <taxon>Eukaryota</taxon>
        <taxon>Metazoa</taxon>
        <taxon>Chordata</taxon>
        <taxon>Craniata</taxon>
        <taxon>Vertebrata</taxon>
        <taxon>Euteleostomi</taxon>
        <taxon>Actinopterygii</taxon>
        <taxon>Neopterygii</taxon>
        <taxon>Teleostei</taxon>
        <taxon>Neoteleostei</taxon>
        <taxon>Acanthomorphata</taxon>
        <taxon>Gobiaria</taxon>
        <taxon>Gobiiformes</taxon>
        <taxon>Gobioidei</taxon>
        <taxon>Gobiidae</taxon>
        <taxon>Oxudercinae</taxon>
        <taxon>Periophthalmus</taxon>
    </lineage>
</organism>
<dbReference type="Ensembl" id="ENSPMGT00000015411.1">
    <property type="protein sequence ID" value="ENSPMGP00000014444.1"/>
    <property type="gene ID" value="ENSPMGG00000011837.1"/>
</dbReference>
<keyword evidence="7" id="KW-1185">Reference proteome</keyword>
<dbReference type="STRING" id="409849.ENSPMGP00000014444"/>
<feature type="transmembrane region" description="Helical" evidence="4">
    <location>
        <begin position="309"/>
        <end position="328"/>
    </location>
</feature>
<dbReference type="PANTHER" id="PTHR15207:SF3">
    <property type="entry name" value="DEAFNESS, AUTOSOMAL DOMINANT 5-RELATED"/>
    <property type="match status" value="1"/>
</dbReference>
<evidence type="ECO:0000313" key="7">
    <source>
        <dbReference type="Proteomes" id="UP000261520"/>
    </source>
</evidence>
<dbReference type="AlphaFoldDB" id="A0A3B4ACU1"/>
<sequence length="452" mass="50494">MFATATRNFVEEVDRGGDLIPVSSLNDTISLLTVVVKKKRIWFWQKPKYQPTDFNLNDILAGDTPIQPDTQESNFIKYNGTFGDNLQGKVEANFVQNNLSMEGKDTSKLQSSFGSLKKEELGVQKLIKDSKERLVCLNRSVHKKHDLCPSIKLHKNKRVWLIINTMTPCSVIEEVQKEGKCTGMVTFLPRVSLKENANLSKDSNITMEIPPHTTLAYTLIELEVKHDGHFKLCLMSGVSGGFEEVDSHDCLTISKVPVQHSEKVDLKQGNYCFHPIVVSASVEEYKQQIQDILDLVAQTGASKDAVIKALYLVLSAVDGLFGFFYIIVKLMFTKNITSFIVLFSISEMPNKCLALLGMCCSSALLPDLELLVQCLLGDEQLPLSAIKQTTLEEEVFDRVQRLFSSSNVALKKDGDSLRTEVQQEAENLPLILCISVRGLASLSQFCGREHNP</sequence>
<reference evidence="6" key="1">
    <citation type="submission" date="2025-08" db="UniProtKB">
        <authorList>
            <consortium name="Ensembl"/>
        </authorList>
    </citation>
    <scope>IDENTIFICATION</scope>
</reference>
<evidence type="ECO:0000313" key="6">
    <source>
        <dbReference type="Ensembl" id="ENSPMGP00000014444.1"/>
    </source>
</evidence>
<keyword evidence="4" id="KW-0812">Transmembrane</keyword>
<proteinExistence type="inferred from homology"/>
<comment type="subcellular location">
    <subcellularLocation>
        <location evidence="1">Endomembrane system</location>
    </subcellularLocation>
</comment>
<dbReference type="GO" id="GO:0012501">
    <property type="term" value="P:programmed cell death"/>
    <property type="evidence" value="ECO:0007669"/>
    <property type="project" value="InterPro"/>
</dbReference>
<dbReference type="Proteomes" id="UP000261520">
    <property type="component" value="Unplaced"/>
</dbReference>
<dbReference type="InterPro" id="IPR042377">
    <property type="entry name" value="GSDME"/>
</dbReference>
<evidence type="ECO:0000256" key="2">
    <source>
        <dbReference type="ARBA" id="ARBA00009279"/>
    </source>
</evidence>
<evidence type="ECO:0000259" key="5">
    <source>
        <dbReference type="Pfam" id="PF04598"/>
    </source>
</evidence>
<name>A0A3B4ACU1_9GOBI</name>
<feature type="domain" description="Gasdermin pore forming" evidence="5">
    <location>
        <begin position="1"/>
        <end position="244"/>
    </location>
</feature>
<accession>A0A3B4ACU1</accession>
<protein>
    <recommendedName>
        <fullName evidence="5">Gasdermin pore forming domain-containing protein</fullName>
    </recommendedName>
</protein>
<keyword evidence="3 4" id="KW-0472">Membrane</keyword>
<dbReference type="Pfam" id="PF04598">
    <property type="entry name" value="Gasdermin"/>
    <property type="match status" value="1"/>
</dbReference>
<dbReference type="GO" id="GO:0012505">
    <property type="term" value="C:endomembrane system"/>
    <property type="evidence" value="ECO:0007669"/>
    <property type="project" value="UniProtKB-SubCell"/>
</dbReference>
<dbReference type="PANTHER" id="PTHR15207">
    <property type="entry name" value="NONSYNDROMIC HEARING IMPAIRMENT PROTEIN"/>
    <property type="match status" value="1"/>
</dbReference>
<evidence type="ECO:0000256" key="4">
    <source>
        <dbReference type="SAM" id="Phobius"/>
    </source>
</evidence>
<evidence type="ECO:0000256" key="3">
    <source>
        <dbReference type="ARBA" id="ARBA00023136"/>
    </source>
</evidence>
<comment type="similarity">
    <text evidence="2">Belongs to the gasdermin family.</text>
</comment>
<dbReference type="InterPro" id="IPR040460">
    <property type="entry name" value="Gasdermin_pore"/>
</dbReference>